<keyword evidence="2" id="KW-1185">Reference proteome</keyword>
<proteinExistence type="predicted"/>
<protein>
    <submittedName>
        <fullName evidence="1">Uncharacterized protein</fullName>
    </submittedName>
</protein>
<evidence type="ECO:0000313" key="2">
    <source>
        <dbReference type="Proteomes" id="UP001595681"/>
    </source>
</evidence>
<accession>A0ABV7NJL4</accession>
<comment type="caution">
    <text evidence="1">The sequence shown here is derived from an EMBL/GenBank/DDBJ whole genome shotgun (WGS) entry which is preliminary data.</text>
</comment>
<dbReference type="RefSeq" id="WP_380796771.1">
    <property type="nucleotide sequence ID" value="NZ_JBHRVU010000004.1"/>
</dbReference>
<reference evidence="2" key="1">
    <citation type="journal article" date="2019" name="Int. J. Syst. Evol. Microbiol.">
        <title>The Global Catalogue of Microorganisms (GCM) 10K type strain sequencing project: providing services to taxonomists for standard genome sequencing and annotation.</title>
        <authorList>
            <consortium name="The Broad Institute Genomics Platform"/>
            <consortium name="The Broad Institute Genome Sequencing Center for Infectious Disease"/>
            <person name="Wu L."/>
            <person name="Ma J."/>
        </authorList>
    </citation>
    <scope>NUCLEOTIDE SEQUENCE [LARGE SCALE GENOMIC DNA]</scope>
    <source>
        <strain evidence="2">CCM 7491</strain>
    </source>
</reference>
<dbReference type="Proteomes" id="UP001595681">
    <property type="component" value="Unassembled WGS sequence"/>
</dbReference>
<gene>
    <name evidence="1" type="ORF">ACFOKF_15500</name>
</gene>
<organism evidence="1 2">
    <name type="scientific">Sphingobium rhizovicinum</name>
    <dbReference type="NCBI Taxonomy" id="432308"/>
    <lineage>
        <taxon>Bacteria</taxon>
        <taxon>Pseudomonadati</taxon>
        <taxon>Pseudomonadota</taxon>
        <taxon>Alphaproteobacteria</taxon>
        <taxon>Sphingomonadales</taxon>
        <taxon>Sphingomonadaceae</taxon>
        <taxon>Sphingobium</taxon>
    </lineage>
</organism>
<evidence type="ECO:0000313" key="1">
    <source>
        <dbReference type="EMBL" id="MFC3442580.1"/>
    </source>
</evidence>
<name>A0ABV7NJL4_9SPHN</name>
<sequence length="71" mass="7763">MNLTNKQIKLLGILATRWIIAPWATIDLVKLEQMNLVAGDLAFGANGKVHTSKVWMLTVAGRQFVAESLGV</sequence>
<dbReference type="EMBL" id="JBHRVU010000004">
    <property type="protein sequence ID" value="MFC3442580.1"/>
    <property type="molecule type" value="Genomic_DNA"/>
</dbReference>